<comment type="caution">
    <text evidence="1">The sequence shown here is derived from an EMBL/GenBank/DDBJ whole genome shotgun (WGS) entry which is preliminary data.</text>
</comment>
<sequence>MCCQHMFELGCAYVELHVEAENMAAVNLYKSCNFAIKLQLPEHYLFNDSYHDAFLLIRESPKDKTTLNTTNHLHVISARKDPDTADVDDIALPRLNDEDENDDAESCSHDNDRQLLLQSQSQHGADEVLLEHDDAQPYTKIEVAKVCDENESNNSADGTLPVNKPFIDWADSAFSSLFPKCILL</sequence>
<proteinExistence type="predicted"/>
<evidence type="ECO:0000313" key="1">
    <source>
        <dbReference type="EMBL" id="ETO37044.1"/>
    </source>
</evidence>
<dbReference type="InterPro" id="IPR016181">
    <property type="entry name" value="Acyl_CoA_acyltransferase"/>
</dbReference>
<accession>X6PG89</accession>
<dbReference type="Proteomes" id="UP000023152">
    <property type="component" value="Unassembled WGS sequence"/>
</dbReference>
<dbReference type="OrthoDB" id="47374at2759"/>
<gene>
    <name evidence="1" type="ORF">RFI_00018</name>
</gene>
<keyword evidence="1" id="KW-0808">Transferase</keyword>
<protein>
    <submittedName>
        <fullName evidence="1">Acetyltransferase, GNAT family protein</fullName>
    </submittedName>
</protein>
<dbReference type="SUPFAM" id="SSF55729">
    <property type="entry name" value="Acyl-CoA N-acyltransferases (Nat)"/>
    <property type="match status" value="1"/>
</dbReference>
<reference evidence="1 2" key="1">
    <citation type="journal article" date="2013" name="Curr. Biol.">
        <title>The Genome of the Foraminiferan Reticulomyxa filosa.</title>
        <authorList>
            <person name="Glockner G."/>
            <person name="Hulsmann N."/>
            <person name="Schleicher M."/>
            <person name="Noegel A.A."/>
            <person name="Eichinger L."/>
            <person name="Gallinger C."/>
            <person name="Pawlowski J."/>
            <person name="Sierra R."/>
            <person name="Euteneuer U."/>
            <person name="Pillet L."/>
            <person name="Moustafa A."/>
            <person name="Platzer M."/>
            <person name="Groth M."/>
            <person name="Szafranski K."/>
            <person name="Schliwa M."/>
        </authorList>
    </citation>
    <scope>NUCLEOTIDE SEQUENCE [LARGE SCALE GENOMIC DNA]</scope>
</reference>
<name>X6PG89_RETFI</name>
<dbReference type="AlphaFoldDB" id="X6PG89"/>
<keyword evidence="2" id="KW-1185">Reference proteome</keyword>
<dbReference type="EMBL" id="ASPP01000021">
    <property type="protein sequence ID" value="ETO37044.1"/>
    <property type="molecule type" value="Genomic_DNA"/>
</dbReference>
<evidence type="ECO:0000313" key="2">
    <source>
        <dbReference type="Proteomes" id="UP000023152"/>
    </source>
</evidence>
<dbReference type="GO" id="GO:0016740">
    <property type="term" value="F:transferase activity"/>
    <property type="evidence" value="ECO:0007669"/>
    <property type="project" value="UniProtKB-KW"/>
</dbReference>
<organism evidence="1 2">
    <name type="scientific">Reticulomyxa filosa</name>
    <dbReference type="NCBI Taxonomy" id="46433"/>
    <lineage>
        <taxon>Eukaryota</taxon>
        <taxon>Sar</taxon>
        <taxon>Rhizaria</taxon>
        <taxon>Retaria</taxon>
        <taxon>Foraminifera</taxon>
        <taxon>Monothalamids</taxon>
        <taxon>Reticulomyxidae</taxon>
        <taxon>Reticulomyxa</taxon>
    </lineage>
</organism>
<dbReference type="Gene3D" id="3.40.630.30">
    <property type="match status" value="1"/>
</dbReference>